<comment type="caution">
    <text evidence="2">The sequence shown here is derived from an EMBL/GenBank/DDBJ whole genome shotgun (WGS) entry which is preliminary data.</text>
</comment>
<proteinExistence type="predicted"/>
<name>A0A841AAM7_9MICO</name>
<sequence>MQPVVVLDTNALYGRKPLTQAYSLRLLALAESGHVRLIVPEVVLLELSRQWHEEAQEKSAEALTGVKKLNESLVEFDLGQVEINTPTPDRTAFYTYAENLFRSKRVEIPSPPEVSVRDLLANEIEVRKPFDREGTGFRDALIWETIRELCGDLTDPSTPVVFVTNNHTDFCDKKGGSLHPDLRQDLAASQAFDVVPSLHHLLEHHAVAPLAEAFRVLEDTFTPERIEELVDSAIADLHGIDVEEALGVYVGDGMYEVPISTGLSGAAFEEIMFEGDTISSEIYKAGDELTILVTVDADCSFDGYIDKSDYFLHDDDSGFSVLEDWNDYVFRASVRGRLRFTFSASFTEAATADIVLSLDEAEEI</sequence>
<organism evidence="2 3">
    <name type="scientific">Brachybacterium aquaticum</name>
    <dbReference type="NCBI Taxonomy" id="1432564"/>
    <lineage>
        <taxon>Bacteria</taxon>
        <taxon>Bacillati</taxon>
        <taxon>Actinomycetota</taxon>
        <taxon>Actinomycetes</taxon>
        <taxon>Micrococcales</taxon>
        <taxon>Dermabacteraceae</taxon>
        <taxon>Brachybacterium</taxon>
    </lineage>
</organism>
<evidence type="ECO:0000313" key="3">
    <source>
        <dbReference type="Proteomes" id="UP000588158"/>
    </source>
</evidence>
<protein>
    <recommendedName>
        <fullName evidence="1">DUF4935 domain-containing protein</fullName>
    </recommendedName>
</protein>
<dbReference type="RefSeq" id="WP_184325303.1">
    <property type="nucleotide sequence ID" value="NZ_JACHLZ010000001.1"/>
</dbReference>
<evidence type="ECO:0000313" key="2">
    <source>
        <dbReference type="EMBL" id="MBB5831906.1"/>
    </source>
</evidence>
<evidence type="ECO:0000259" key="1">
    <source>
        <dbReference type="Pfam" id="PF16289"/>
    </source>
</evidence>
<dbReference type="Proteomes" id="UP000588158">
    <property type="component" value="Unassembled WGS sequence"/>
</dbReference>
<dbReference type="InterPro" id="IPR032557">
    <property type="entry name" value="DUF4935"/>
</dbReference>
<gene>
    <name evidence="2" type="ORF">HNR70_001719</name>
</gene>
<dbReference type="AlphaFoldDB" id="A0A841AAM7"/>
<dbReference type="Pfam" id="PF16289">
    <property type="entry name" value="PIN_12"/>
    <property type="match status" value="1"/>
</dbReference>
<accession>A0A841AAM7</accession>
<dbReference type="EMBL" id="JACHLZ010000001">
    <property type="protein sequence ID" value="MBB5831906.1"/>
    <property type="molecule type" value="Genomic_DNA"/>
</dbReference>
<reference evidence="2 3" key="1">
    <citation type="submission" date="2020-08" db="EMBL/GenBank/DDBJ databases">
        <title>Sequencing the genomes of 1000 actinobacteria strains.</title>
        <authorList>
            <person name="Klenk H.-P."/>
        </authorList>
    </citation>
    <scope>NUCLEOTIDE SEQUENCE [LARGE SCALE GENOMIC DNA]</scope>
    <source>
        <strain evidence="2 3">DSM 28796</strain>
    </source>
</reference>
<feature type="domain" description="DUF4935" evidence="1">
    <location>
        <begin position="5"/>
        <end position="170"/>
    </location>
</feature>
<keyword evidence="3" id="KW-1185">Reference proteome</keyword>